<evidence type="ECO:0000313" key="3">
    <source>
        <dbReference type="EMBL" id="TWT28697.1"/>
    </source>
</evidence>
<dbReference type="InterPro" id="IPR021309">
    <property type="entry name" value="YgaP-like_TM"/>
</dbReference>
<keyword evidence="1" id="KW-0812">Transmembrane</keyword>
<dbReference type="RefSeq" id="WP_146323458.1">
    <property type="nucleotide sequence ID" value="NZ_BAABLR010000027.1"/>
</dbReference>
<feature type="transmembrane region" description="Helical" evidence="1">
    <location>
        <begin position="34"/>
        <end position="57"/>
    </location>
</feature>
<accession>A0A5C5USE2</accession>
<gene>
    <name evidence="3" type="ORF">FRX94_02065</name>
</gene>
<keyword evidence="4" id="KW-1185">Reference proteome</keyword>
<dbReference type="EMBL" id="VOHM01000003">
    <property type="protein sequence ID" value="TWT28697.1"/>
    <property type="molecule type" value="Genomic_DNA"/>
</dbReference>
<sequence>MRKNERAFDRFLRLVLSAITGAVARETTGTLSKVMWGVSAVMAVTGLTGVCPLYRVFGISTCKVK</sequence>
<reference evidence="3 4" key="1">
    <citation type="submission" date="2019-08" db="EMBL/GenBank/DDBJ databases">
        <authorList>
            <person name="Lei W."/>
        </authorList>
    </citation>
    <scope>NUCLEOTIDE SEQUENCE [LARGE SCALE GENOMIC DNA]</scope>
    <source>
        <strain evidence="3 4">CCUG 58627</strain>
    </source>
</reference>
<dbReference type="OrthoDB" id="9804804at2"/>
<name>A0A5C5USE2_9CORY</name>
<dbReference type="AlphaFoldDB" id="A0A5C5USE2"/>
<protein>
    <submittedName>
        <fullName evidence="3">DUF2892 domain-containing protein</fullName>
    </submittedName>
</protein>
<keyword evidence="1" id="KW-0472">Membrane</keyword>
<comment type="caution">
    <text evidence="3">The sequence shown here is derived from an EMBL/GenBank/DDBJ whole genome shotgun (WGS) entry which is preliminary data.</text>
</comment>
<feature type="domain" description="Inner membrane protein YgaP-like transmembrane" evidence="2">
    <location>
        <begin position="1"/>
        <end position="65"/>
    </location>
</feature>
<evidence type="ECO:0000313" key="4">
    <source>
        <dbReference type="Proteomes" id="UP000320791"/>
    </source>
</evidence>
<proteinExistence type="predicted"/>
<evidence type="ECO:0000256" key="1">
    <source>
        <dbReference type="SAM" id="Phobius"/>
    </source>
</evidence>
<evidence type="ECO:0000259" key="2">
    <source>
        <dbReference type="Pfam" id="PF11127"/>
    </source>
</evidence>
<keyword evidence="1" id="KW-1133">Transmembrane helix</keyword>
<dbReference type="Proteomes" id="UP000320791">
    <property type="component" value="Unassembled WGS sequence"/>
</dbReference>
<dbReference type="Pfam" id="PF11127">
    <property type="entry name" value="YgaP-like_TM"/>
    <property type="match status" value="1"/>
</dbReference>
<organism evidence="3 4">
    <name type="scientific">Corynebacterium canis</name>
    <dbReference type="NCBI Taxonomy" id="679663"/>
    <lineage>
        <taxon>Bacteria</taxon>
        <taxon>Bacillati</taxon>
        <taxon>Actinomycetota</taxon>
        <taxon>Actinomycetes</taxon>
        <taxon>Mycobacteriales</taxon>
        <taxon>Corynebacteriaceae</taxon>
        <taxon>Corynebacterium</taxon>
    </lineage>
</organism>